<keyword evidence="2" id="KW-0813">Transport</keyword>
<keyword evidence="6 7" id="KW-0472">Membrane</keyword>
<feature type="transmembrane region" description="Helical" evidence="7">
    <location>
        <begin position="116"/>
        <end position="136"/>
    </location>
</feature>
<protein>
    <recommendedName>
        <fullName evidence="10">Fusaric acid resistance protein</fullName>
    </recommendedName>
</protein>
<feature type="transmembrane region" description="Helical" evidence="7">
    <location>
        <begin position="427"/>
        <end position="443"/>
    </location>
</feature>
<dbReference type="InterPro" id="IPR006726">
    <property type="entry name" value="PHBA_efflux_AaeB/fusaric-R"/>
</dbReference>
<evidence type="ECO:0000313" key="8">
    <source>
        <dbReference type="EMBL" id="GLK89523.1"/>
    </source>
</evidence>
<dbReference type="Pfam" id="PF04632">
    <property type="entry name" value="FUSC"/>
    <property type="match status" value="1"/>
</dbReference>
<keyword evidence="5 7" id="KW-1133">Transmembrane helix</keyword>
<dbReference type="Proteomes" id="UP001143328">
    <property type="component" value="Unassembled WGS sequence"/>
</dbReference>
<comment type="subcellular location">
    <subcellularLocation>
        <location evidence="1">Cell membrane</location>
        <topology evidence="1">Multi-pass membrane protein</topology>
    </subcellularLocation>
</comment>
<sequence length="682" mass="74212">MRTPLQAFFAPDLPAVKFAIKTLIGAGLALWCAMRFGLEQPQWAFMTAVIVAQPLSGMVVQKGLARLCGTLVGTVMSVVVMAFFAQTPWLFLLVLATWLGICTAASTLLRSAWSYAFVLAGYTVVIIALPSISNPLNVFDQAVSRCTEISLGIACATVISALLWPQRVEQLLAKQARDAWAAGIQASKAALSGERQERQGLLGALGRIVAVDAQREHAWFEGSRGRQRAVALRVLSRDLLSQLRLARGVARQWRQLSPAEAQQVQPWLAEVQQALDDPQQSTLLALRDRLLAAIDDSALPTVQQYCLGRLALLVRQVLAAQQTLNAVEQGVAPVDAPRAMSWHRDIQMASLYGFRSGLAFLLIATFWLATGWTSAAGGLTMTAVLCSLFANRENAAQIGLGFLRGVIYSLPVAFVVGQLLLPQLSGFPLLCLALGVPLFFAALGMTKPAIAGTCTSFALQFIVLCAPQNLMRFDVASFLNQAVAIVLGVGFAVQIFRVIDLRNPVWHAQRLLHAMLVDLSRLPQRPLAGAENWFGGRMADRLLQLARHYPVLPTHARSRWDDGISGLDLGDELLHLRRCLEVSDSPDLHDAEARFMRALEPVLLEGPQGHSVSALDKPVADLLSALRESGSSIDRRLAQAALLQLQFSWRLWCEQSELNPYTPQQAAALEAAPIKEADHGVA</sequence>
<feature type="transmembrane region" description="Helical" evidence="7">
    <location>
        <begin position="142"/>
        <end position="164"/>
    </location>
</feature>
<reference evidence="8" key="1">
    <citation type="journal article" date="2014" name="Int. J. Syst. Evol. Microbiol.">
        <title>Complete genome sequence of Corynebacterium casei LMG S-19264T (=DSM 44701T), isolated from a smear-ripened cheese.</title>
        <authorList>
            <consortium name="US DOE Joint Genome Institute (JGI-PGF)"/>
            <person name="Walter F."/>
            <person name="Albersmeier A."/>
            <person name="Kalinowski J."/>
            <person name="Ruckert C."/>
        </authorList>
    </citation>
    <scope>NUCLEOTIDE SEQUENCE</scope>
    <source>
        <strain evidence="8">VKM B-2935</strain>
    </source>
</reference>
<proteinExistence type="predicted"/>
<keyword evidence="3" id="KW-1003">Cell membrane</keyword>
<evidence type="ECO:0000256" key="7">
    <source>
        <dbReference type="SAM" id="Phobius"/>
    </source>
</evidence>
<dbReference type="GO" id="GO:0005886">
    <property type="term" value="C:plasma membrane"/>
    <property type="evidence" value="ECO:0007669"/>
    <property type="project" value="UniProtKB-SubCell"/>
</dbReference>
<gene>
    <name evidence="8" type="ORF">GCM10017655_25850</name>
</gene>
<evidence type="ECO:0000256" key="4">
    <source>
        <dbReference type="ARBA" id="ARBA00022692"/>
    </source>
</evidence>
<organism evidence="8 9">
    <name type="scientific">Pseudomonas turukhanskensis</name>
    <dbReference type="NCBI Taxonomy" id="1806536"/>
    <lineage>
        <taxon>Bacteria</taxon>
        <taxon>Pseudomonadati</taxon>
        <taxon>Pseudomonadota</taxon>
        <taxon>Gammaproteobacteria</taxon>
        <taxon>Pseudomonadales</taxon>
        <taxon>Pseudomonadaceae</taxon>
        <taxon>Pseudomonas</taxon>
    </lineage>
</organism>
<evidence type="ECO:0000256" key="1">
    <source>
        <dbReference type="ARBA" id="ARBA00004651"/>
    </source>
</evidence>
<accession>A0A9W6K789</accession>
<feature type="transmembrane region" description="Helical" evidence="7">
    <location>
        <begin position="18"/>
        <end position="37"/>
    </location>
</feature>
<dbReference type="PANTHER" id="PTHR30509:SF9">
    <property type="entry name" value="MULTIDRUG RESISTANCE PROTEIN MDTO"/>
    <property type="match status" value="1"/>
</dbReference>
<evidence type="ECO:0000256" key="6">
    <source>
        <dbReference type="ARBA" id="ARBA00023136"/>
    </source>
</evidence>
<feature type="transmembrane region" description="Helical" evidence="7">
    <location>
        <begin position="90"/>
        <end position="109"/>
    </location>
</feature>
<reference evidence="8" key="2">
    <citation type="submission" date="2023-01" db="EMBL/GenBank/DDBJ databases">
        <authorList>
            <person name="Sun Q."/>
            <person name="Evtushenko L."/>
        </authorList>
    </citation>
    <scope>NUCLEOTIDE SEQUENCE</scope>
    <source>
        <strain evidence="8">VKM B-2935</strain>
    </source>
</reference>
<evidence type="ECO:0000313" key="9">
    <source>
        <dbReference type="Proteomes" id="UP001143328"/>
    </source>
</evidence>
<evidence type="ECO:0000256" key="5">
    <source>
        <dbReference type="ARBA" id="ARBA00022989"/>
    </source>
</evidence>
<evidence type="ECO:0008006" key="10">
    <source>
        <dbReference type="Google" id="ProtNLM"/>
    </source>
</evidence>
<keyword evidence="4 7" id="KW-0812">Transmembrane</keyword>
<dbReference type="GO" id="GO:0022857">
    <property type="term" value="F:transmembrane transporter activity"/>
    <property type="evidence" value="ECO:0007669"/>
    <property type="project" value="InterPro"/>
</dbReference>
<feature type="transmembrane region" description="Helical" evidence="7">
    <location>
        <begin position="67"/>
        <end position="84"/>
    </location>
</feature>
<keyword evidence="9" id="KW-1185">Reference proteome</keyword>
<comment type="caution">
    <text evidence="8">The sequence shown here is derived from an EMBL/GenBank/DDBJ whole genome shotgun (WGS) entry which is preliminary data.</text>
</comment>
<feature type="transmembrane region" description="Helical" evidence="7">
    <location>
        <begin position="482"/>
        <end position="499"/>
    </location>
</feature>
<name>A0A9W6K789_9PSED</name>
<dbReference type="PANTHER" id="PTHR30509">
    <property type="entry name" value="P-HYDROXYBENZOIC ACID EFFLUX PUMP SUBUNIT-RELATED"/>
    <property type="match status" value="1"/>
</dbReference>
<evidence type="ECO:0000256" key="2">
    <source>
        <dbReference type="ARBA" id="ARBA00022448"/>
    </source>
</evidence>
<dbReference type="AlphaFoldDB" id="A0A9W6K789"/>
<dbReference type="RefSeq" id="WP_271195712.1">
    <property type="nucleotide sequence ID" value="NZ_BSFN01000006.1"/>
</dbReference>
<feature type="transmembrane region" description="Helical" evidence="7">
    <location>
        <begin position="402"/>
        <end position="421"/>
    </location>
</feature>
<evidence type="ECO:0000256" key="3">
    <source>
        <dbReference type="ARBA" id="ARBA00022475"/>
    </source>
</evidence>
<dbReference type="EMBL" id="BSFN01000006">
    <property type="protein sequence ID" value="GLK89523.1"/>
    <property type="molecule type" value="Genomic_DNA"/>
</dbReference>